<dbReference type="EC" id="2.7.13.3" evidence="3"/>
<dbReference type="SMART" id="SM00073">
    <property type="entry name" value="HPT"/>
    <property type="match status" value="1"/>
</dbReference>
<organism evidence="29 30">
    <name type="scientific">Variovorax terrae</name>
    <dbReference type="NCBI Taxonomy" id="2923278"/>
    <lineage>
        <taxon>Bacteria</taxon>
        <taxon>Pseudomonadati</taxon>
        <taxon>Pseudomonadota</taxon>
        <taxon>Betaproteobacteria</taxon>
        <taxon>Burkholderiales</taxon>
        <taxon>Comamonadaceae</taxon>
        <taxon>Variovorax</taxon>
    </lineage>
</organism>
<dbReference type="SUPFAM" id="SSF47384">
    <property type="entry name" value="Homodimeric domain of signal transducing histidine kinase"/>
    <property type="match status" value="1"/>
</dbReference>
<dbReference type="InterPro" id="IPR005467">
    <property type="entry name" value="His_kinase_dom"/>
</dbReference>
<feature type="modified residue" description="4-aspartylphosphate" evidence="21">
    <location>
        <position position="720"/>
    </location>
</feature>
<dbReference type="RefSeq" id="WP_243306083.1">
    <property type="nucleotide sequence ID" value="NZ_JALGBI010000001.1"/>
</dbReference>
<dbReference type="CDD" id="cd16922">
    <property type="entry name" value="HATPase_EvgS-ArcB-TorS-like"/>
    <property type="match status" value="1"/>
</dbReference>
<dbReference type="InterPro" id="IPR001789">
    <property type="entry name" value="Sig_transdc_resp-reg_receiver"/>
</dbReference>
<feature type="region of interest" description="Disordered" evidence="23">
    <location>
        <begin position="1"/>
        <end position="21"/>
    </location>
</feature>
<feature type="domain" description="PAC" evidence="27">
    <location>
        <begin position="233"/>
        <end position="283"/>
    </location>
</feature>
<evidence type="ECO:0000259" key="28">
    <source>
        <dbReference type="PROSITE" id="PS50894"/>
    </source>
</evidence>
<dbReference type="FunFam" id="3.30.565.10:FF:000010">
    <property type="entry name" value="Sensor histidine kinase RcsC"/>
    <property type="match status" value="1"/>
</dbReference>
<evidence type="ECO:0000259" key="26">
    <source>
        <dbReference type="PROSITE" id="PS50112"/>
    </source>
</evidence>
<dbReference type="EMBL" id="JALGBI010000001">
    <property type="protein sequence ID" value="MCJ0763493.1"/>
    <property type="molecule type" value="Genomic_DNA"/>
</dbReference>
<feature type="domain" description="Response regulatory" evidence="25">
    <location>
        <begin position="816"/>
        <end position="932"/>
    </location>
</feature>
<dbReference type="Gene3D" id="3.40.50.2300">
    <property type="match status" value="2"/>
</dbReference>
<reference evidence="29" key="1">
    <citation type="submission" date="2022-03" db="EMBL/GenBank/DDBJ databases">
        <authorList>
            <person name="Woo C.Y."/>
        </authorList>
    </citation>
    <scope>NUCLEOTIDE SEQUENCE</scope>
    <source>
        <strain evidence="29">CYS-02</strain>
    </source>
</reference>
<dbReference type="Pfam" id="PF01627">
    <property type="entry name" value="Hpt"/>
    <property type="match status" value="1"/>
</dbReference>
<dbReference type="InterPro" id="IPR036097">
    <property type="entry name" value="HisK_dim/P_sf"/>
</dbReference>
<keyword evidence="7" id="KW-0812">Transmembrane</keyword>
<dbReference type="InterPro" id="IPR000700">
    <property type="entry name" value="PAS-assoc_C"/>
</dbReference>
<evidence type="ECO:0000256" key="7">
    <source>
        <dbReference type="ARBA" id="ARBA00022692"/>
    </source>
</evidence>
<evidence type="ECO:0000256" key="6">
    <source>
        <dbReference type="ARBA" id="ARBA00022679"/>
    </source>
</evidence>
<dbReference type="InterPro" id="IPR036890">
    <property type="entry name" value="HATPase_C_sf"/>
</dbReference>
<sequence>MSEPTPFSQGSGPAPGPNGLATRVSELEQELARARLSLKLLLTTLNSTDDGIMAVRFADGKTYSNTKFLEMWGTSAEPPGPAQAEQQMQRHAALTRDPERFIAKIRELQAHPELEDFDVIELNDGRTFERHVIPQRVDGKVVGVVINFRDITQQRRFEEKMVFNHLVVENAGPMLWLDARAGKVVYANKAACQHLGYTADELLGMDISVFDMDFSRDQSRAVRTALQETGRPVTFESRNRCKDGRVVDVEVTVFLARDDKRALNIASLKDITEQKRAAEAMGRQRATMRSLINSISDPIFYKDPHGRYLGCNEAFATAVGKPVGEIVGRTDAELLPPRLAEALRERDRGILSSLQTRRQEEWLTDHHGRRKLFETVNGPFWDEDGQLLGIMGMGRDVTERKQAEEAVRRAKEIAEEATRMKSDFLANMSHEIRTPMNAIIGMSHLALKTELTQRQRDYISKVQSSGQHLMGIIDDILDFSKVEAGKLDIEQADFELEKLLDNVANLLTEKSNAKGLELVFDIAPDVPPMLVGDSLRLGQILINFANNAVKFTEQGEIVVSARVKERSADGILLHFAVRDSGIGLTEEQVGRLFQSFQQADSSTTRRFGGTGLGLAISKKLAELMGGEVGVNSSFGKGSTFWFTARLGVSQLRRRELSLNPDLRGCRVLVVDDNDNARAVLHEMLETMRFSVSEASSGRAAVERVRNAAAGGHPFSLVYLDWRMPGMDGIETVRQIKALGLEREPRFIMVTAYGREEMLKETEAVGIGSVLVKPISASMLFDTTMAALGVEHFEQREAAPPAAAEATGRLAAISQARLLLVEDNDINQMVASEILRDAGFVVDIADNGQIALDMVARSRYDLVLMDMQMPVMDGIAATREIRRDARLHGLPIVAMTANAMQQDRDRCREAGMNDFLMKPINPEQLWDMLLKWIKPRSDAGAGAGSAEAPAGDPLDGIPGLDTATGLSRMMGKKPLYLSMLRRYVAGQPGVPDDIRQALAADDWGTAERLAHTAKGVSGTIAALQVEDQAALLEGLLRQRAPRPQIDEALAGYERGLRSLILHLEARLPAP</sequence>
<dbReference type="Pfam" id="PF02518">
    <property type="entry name" value="HATPase_c"/>
    <property type="match status" value="1"/>
</dbReference>
<dbReference type="InterPro" id="IPR035965">
    <property type="entry name" value="PAS-like_dom_sf"/>
</dbReference>
<evidence type="ECO:0000313" key="30">
    <source>
        <dbReference type="Proteomes" id="UP001139447"/>
    </source>
</evidence>
<keyword evidence="15" id="KW-0472">Membrane</keyword>
<feature type="modified residue" description="4-aspartylphosphate" evidence="21">
    <location>
        <position position="865"/>
    </location>
</feature>
<evidence type="ECO:0000256" key="10">
    <source>
        <dbReference type="ARBA" id="ARBA00022777"/>
    </source>
</evidence>
<name>A0A9X1VZU3_9BURK</name>
<feature type="domain" description="HPt" evidence="28">
    <location>
        <begin position="971"/>
        <end position="1069"/>
    </location>
</feature>
<feature type="domain" description="Histidine kinase" evidence="24">
    <location>
        <begin position="427"/>
        <end position="648"/>
    </location>
</feature>
<dbReference type="PROSITE" id="PS50112">
    <property type="entry name" value="PAS"/>
    <property type="match status" value="2"/>
</dbReference>
<evidence type="ECO:0000256" key="20">
    <source>
        <dbReference type="PROSITE-ProRule" id="PRU00110"/>
    </source>
</evidence>
<evidence type="ECO:0000256" key="22">
    <source>
        <dbReference type="SAM" id="Coils"/>
    </source>
</evidence>
<dbReference type="SMART" id="SM00086">
    <property type="entry name" value="PAC"/>
    <property type="match status" value="2"/>
</dbReference>
<keyword evidence="11" id="KW-0067">ATP-binding</keyword>
<evidence type="ECO:0000256" key="3">
    <source>
        <dbReference type="ARBA" id="ARBA00012438"/>
    </source>
</evidence>
<evidence type="ECO:0000256" key="5">
    <source>
        <dbReference type="ARBA" id="ARBA00022553"/>
    </source>
</evidence>
<evidence type="ECO:0000256" key="4">
    <source>
        <dbReference type="ARBA" id="ARBA00022475"/>
    </source>
</evidence>
<keyword evidence="5 21" id="KW-0597">Phosphoprotein</keyword>
<dbReference type="InterPro" id="IPR003594">
    <property type="entry name" value="HATPase_dom"/>
</dbReference>
<keyword evidence="6" id="KW-0808">Transferase</keyword>
<dbReference type="InterPro" id="IPR000014">
    <property type="entry name" value="PAS"/>
</dbReference>
<comment type="function">
    <text evidence="16">Member of the two-component regulatory system BvgS/BvgA. Phosphorylates BvgA via a four-step phosphorelay in response to environmental signals.</text>
</comment>
<evidence type="ECO:0000259" key="24">
    <source>
        <dbReference type="PROSITE" id="PS50109"/>
    </source>
</evidence>
<evidence type="ECO:0000256" key="2">
    <source>
        <dbReference type="ARBA" id="ARBA00004651"/>
    </source>
</evidence>
<dbReference type="Gene3D" id="1.10.287.130">
    <property type="match status" value="1"/>
</dbReference>
<dbReference type="InterPro" id="IPR013656">
    <property type="entry name" value="PAS_4"/>
</dbReference>
<dbReference type="CDD" id="cd00082">
    <property type="entry name" value="HisKA"/>
    <property type="match status" value="1"/>
</dbReference>
<dbReference type="PROSITE" id="PS50113">
    <property type="entry name" value="PAC"/>
    <property type="match status" value="2"/>
</dbReference>
<evidence type="ECO:0000256" key="1">
    <source>
        <dbReference type="ARBA" id="ARBA00000085"/>
    </source>
</evidence>
<evidence type="ECO:0000256" key="15">
    <source>
        <dbReference type="ARBA" id="ARBA00023136"/>
    </source>
</evidence>
<dbReference type="InterPro" id="IPR036641">
    <property type="entry name" value="HPT_dom_sf"/>
</dbReference>
<keyword evidence="10" id="KW-0418">Kinase</keyword>
<evidence type="ECO:0000259" key="25">
    <source>
        <dbReference type="PROSITE" id="PS50110"/>
    </source>
</evidence>
<dbReference type="InterPro" id="IPR008207">
    <property type="entry name" value="Sig_transdc_His_kin_Hpt_dom"/>
</dbReference>
<dbReference type="SUPFAM" id="SSF55874">
    <property type="entry name" value="ATPase domain of HSP90 chaperone/DNA topoisomerase II/histidine kinase"/>
    <property type="match status" value="1"/>
</dbReference>
<evidence type="ECO:0000256" key="23">
    <source>
        <dbReference type="SAM" id="MobiDB-lite"/>
    </source>
</evidence>
<evidence type="ECO:0000259" key="27">
    <source>
        <dbReference type="PROSITE" id="PS50113"/>
    </source>
</evidence>
<dbReference type="Pfam" id="PF08448">
    <property type="entry name" value="PAS_4"/>
    <property type="match status" value="1"/>
</dbReference>
<dbReference type="InterPro" id="IPR004358">
    <property type="entry name" value="Sig_transdc_His_kin-like_C"/>
</dbReference>
<dbReference type="PANTHER" id="PTHR45339">
    <property type="entry name" value="HYBRID SIGNAL TRANSDUCTION HISTIDINE KINASE J"/>
    <property type="match status" value="1"/>
</dbReference>
<evidence type="ECO:0000256" key="21">
    <source>
        <dbReference type="PROSITE-ProRule" id="PRU00169"/>
    </source>
</evidence>
<dbReference type="SUPFAM" id="SSF47226">
    <property type="entry name" value="Histidine-containing phosphotransfer domain, HPT domain"/>
    <property type="match status" value="1"/>
</dbReference>
<evidence type="ECO:0000256" key="16">
    <source>
        <dbReference type="ARBA" id="ARBA00058004"/>
    </source>
</evidence>
<comment type="catalytic activity">
    <reaction evidence="1">
        <text>ATP + protein L-histidine = ADP + protein N-phospho-L-histidine.</text>
        <dbReference type="EC" id="2.7.13.3"/>
    </reaction>
</comment>
<dbReference type="SMART" id="SM00448">
    <property type="entry name" value="REC"/>
    <property type="match status" value="2"/>
</dbReference>
<keyword evidence="9" id="KW-0547">Nucleotide-binding</keyword>
<feature type="domain" description="PAS" evidence="26">
    <location>
        <begin position="167"/>
        <end position="229"/>
    </location>
</feature>
<protein>
    <recommendedName>
        <fullName evidence="18">Sensory/regulatory protein RpfC</fullName>
        <ecNumber evidence="3">2.7.13.3</ecNumber>
    </recommendedName>
    <alternativeName>
        <fullName evidence="19">Virulence sensor protein BvgS</fullName>
    </alternativeName>
</protein>
<dbReference type="PRINTS" id="PR00344">
    <property type="entry name" value="BCTRLSENSOR"/>
</dbReference>
<feature type="modified residue" description="Phosphohistidine" evidence="20">
    <location>
        <position position="1010"/>
    </location>
</feature>
<comment type="subcellular location">
    <subcellularLocation>
        <location evidence="2">Cell membrane</location>
        <topology evidence="2">Multi-pass membrane protein</topology>
    </subcellularLocation>
</comment>
<dbReference type="FunFam" id="1.10.287.130:FF:000002">
    <property type="entry name" value="Two-component osmosensing histidine kinase"/>
    <property type="match status" value="1"/>
</dbReference>
<dbReference type="InterPro" id="IPR001610">
    <property type="entry name" value="PAC"/>
</dbReference>
<keyword evidence="14" id="KW-0843">Virulence</keyword>
<dbReference type="Proteomes" id="UP001139447">
    <property type="component" value="Unassembled WGS sequence"/>
</dbReference>
<evidence type="ECO:0000256" key="18">
    <source>
        <dbReference type="ARBA" id="ARBA00068150"/>
    </source>
</evidence>
<accession>A0A9X1VZU3</accession>
<evidence type="ECO:0000256" key="8">
    <source>
        <dbReference type="ARBA" id="ARBA00022729"/>
    </source>
</evidence>
<dbReference type="CDD" id="cd17546">
    <property type="entry name" value="REC_hyHK_CKI1_RcsC-like"/>
    <property type="match status" value="2"/>
</dbReference>
<dbReference type="AlphaFoldDB" id="A0A9X1VZU3"/>
<dbReference type="PROSITE" id="PS50894">
    <property type="entry name" value="HPT"/>
    <property type="match status" value="1"/>
</dbReference>
<keyword evidence="8" id="KW-0732">Signal</keyword>
<dbReference type="GO" id="GO:0005886">
    <property type="term" value="C:plasma membrane"/>
    <property type="evidence" value="ECO:0007669"/>
    <property type="project" value="UniProtKB-SubCell"/>
</dbReference>
<feature type="domain" description="Response regulatory" evidence="25">
    <location>
        <begin position="666"/>
        <end position="787"/>
    </location>
</feature>
<feature type="domain" description="PAC" evidence="27">
    <location>
        <begin position="357"/>
        <end position="409"/>
    </location>
</feature>
<dbReference type="GO" id="GO:0000155">
    <property type="term" value="F:phosphorelay sensor kinase activity"/>
    <property type="evidence" value="ECO:0007669"/>
    <property type="project" value="InterPro"/>
</dbReference>
<dbReference type="Pfam" id="PF13426">
    <property type="entry name" value="PAS_9"/>
    <property type="match status" value="2"/>
</dbReference>
<evidence type="ECO:0000256" key="17">
    <source>
        <dbReference type="ARBA" id="ARBA00064003"/>
    </source>
</evidence>
<dbReference type="Pfam" id="PF00512">
    <property type="entry name" value="HisKA"/>
    <property type="match status" value="1"/>
</dbReference>
<keyword evidence="12" id="KW-1133">Transmembrane helix</keyword>
<comment type="subunit">
    <text evidence="17">At low DSF concentrations, interacts with RpfF.</text>
</comment>
<proteinExistence type="predicted"/>
<keyword evidence="22" id="KW-0175">Coiled coil</keyword>
<dbReference type="Gene3D" id="1.20.120.160">
    <property type="entry name" value="HPT domain"/>
    <property type="match status" value="1"/>
</dbReference>
<evidence type="ECO:0000256" key="11">
    <source>
        <dbReference type="ARBA" id="ARBA00022840"/>
    </source>
</evidence>
<gene>
    <name evidence="29" type="ORF">MMF98_09750</name>
</gene>
<dbReference type="InterPro" id="IPR011006">
    <property type="entry name" value="CheY-like_superfamily"/>
</dbReference>
<keyword evidence="30" id="KW-1185">Reference proteome</keyword>
<evidence type="ECO:0000256" key="19">
    <source>
        <dbReference type="ARBA" id="ARBA00070152"/>
    </source>
</evidence>
<keyword evidence="13" id="KW-0902">Two-component regulatory system</keyword>
<comment type="caution">
    <text evidence="29">The sequence shown here is derived from an EMBL/GenBank/DDBJ whole genome shotgun (WGS) entry which is preliminary data.</text>
</comment>
<dbReference type="NCBIfam" id="TIGR00229">
    <property type="entry name" value="sensory_box"/>
    <property type="match status" value="3"/>
</dbReference>
<dbReference type="SUPFAM" id="SSF55785">
    <property type="entry name" value="PYP-like sensor domain (PAS domain)"/>
    <property type="match status" value="3"/>
</dbReference>
<feature type="coiled-coil region" evidence="22">
    <location>
        <begin position="489"/>
        <end position="516"/>
    </location>
</feature>
<evidence type="ECO:0000256" key="13">
    <source>
        <dbReference type="ARBA" id="ARBA00023012"/>
    </source>
</evidence>
<dbReference type="PROSITE" id="PS50109">
    <property type="entry name" value="HIS_KIN"/>
    <property type="match status" value="1"/>
</dbReference>
<dbReference type="GO" id="GO:0005524">
    <property type="term" value="F:ATP binding"/>
    <property type="evidence" value="ECO:0007669"/>
    <property type="project" value="UniProtKB-KW"/>
</dbReference>
<evidence type="ECO:0000256" key="12">
    <source>
        <dbReference type="ARBA" id="ARBA00022989"/>
    </source>
</evidence>
<dbReference type="SUPFAM" id="SSF52172">
    <property type="entry name" value="CheY-like"/>
    <property type="match status" value="2"/>
</dbReference>
<dbReference type="Gene3D" id="3.30.565.10">
    <property type="entry name" value="Histidine kinase-like ATPase, C-terminal domain"/>
    <property type="match status" value="1"/>
</dbReference>
<dbReference type="Gene3D" id="3.30.450.20">
    <property type="entry name" value="PAS domain"/>
    <property type="match status" value="3"/>
</dbReference>
<keyword evidence="4" id="KW-1003">Cell membrane</keyword>
<evidence type="ECO:0000256" key="9">
    <source>
        <dbReference type="ARBA" id="ARBA00022741"/>
    </source>
</evidence>
<evidence type="ECO:0000313" key="29">
    <source>
        <dbReference type="EMBL" id="MCJ0763493.1"/>
    </source>
</evidence>
<dbReference type="PROSITE" id="PS50110">
    <property type="entry name" value="RESPONSE_REGULATORY"/>
    <property type="match status" value="2"/>
</dbReference>
<dbReference type="SMART" id="SM00387">
    <property type="entry name" value="HATPase_c"/>
    <property type="match status" value="1"/>
</dbReference>
<feature type="compositionally biased region" description="Polar residues" evidence="23">
    <location>
        <begin position="1"/>
        <end position="11"/>
    </location>
</feature>
<dbReference type="InterPro" id="IPR003661">
    <property type="entry name" value="HisK_dim/P_dom"/>
</dbReference>
<dbReference type="SMART" id="SM00388">
    <property type="entry name" value="HisKA"/>
    <property type="match status" value="1"/>
</dbReference>
<dbReference type="CDD" id="cd00130">
    <property type="entry name" value="PAS"/>
    <property type="match status" value="2"/>
</dbReference>
<dbReference type="SMART" id="SM00091">
    <property type="entry name" value="PAS"/>
    <property type="match status" value="2"/>
</dbReference>
<evidence type="ECO:0000256" key="14">
    <source>
        <dbReference type="ARBA" id="ARBA00023026"/>
    </source>
</evidence>
<feature type="domain" description="PAS" evidence="26">
    <location>
        <begin position="284"/>
        <end position="357"/>
    </location>
</feature>
<dbReference type="Pfam" id="PF00072">
    <property type="entry name" value="Response_reg"/>
    <property type="match status" value="2"/>
</dbReference>
<dbReference type="PANTHER" id="PTHR45339:SF1">
    <property type="entry name" value="HYBRID SIGNAL TRANSDUCTION HISTIDINE KINASE J"/>
    <property type="match status" value="1"/>
</dbReference>